<evidence type="ECO:0000313" key="1">
    <source>
        <dbReference type="EMBL" id="TLQ49300.1"/>
    </source>
</evidence>
<protein>
    <submittedName>
        <fullName evidence="1">Uncharacterized protein</fullName>
    </submittedName>
</protein>
<proteinExistence type="predicted"/>
<dbReference type="EMBL" id="VBSP01000002">
    <property type="protein sequence ID" value="TLQ49300.1"/>
    <property type="molecule type" value="Genomic_DNA"/>
</dbReference>
<dbReference type="Proteomes" id="UP000306420">
    <property type="component" value="Unassembled WGS sequence"/>
</dbReference>
<evidence type="ECO:0000313" key="2">
    <source>
        <dbReference type="Proteomes" id="UP000306420"/>
    </source>
</evidence>
<dbReference type="AlphaFoldDB" id="A0A5R9EP95"/>
<gene>
    <name evidence="1" type="ORF">FEZ33_01320</name>
</gene>
<dbReference type="OrthoDB" id="2897203at2"/>
<accession>A0A5R9EP95</accession>
<organism evidence="1 2">
    <name type="scientific">Ruoffia tabacinasalis</name>
    <dbReference type="NCBI Taxonomy" id="87458"/>
    <lineage>
        <taxon>Bacteria</taxon>
        <taxon>Bacillati</taxon>
        <taxon>Bacillota</taxon>
        <taxon>Bacilli</taxon>
        <taxon>Lactobacillales</taxon>
        <taxon>Aerococcaceae</taxon>
        <taxon>Ruoffia</taxon>
    </lineage>
</organism>
<reference evidence="1 2" key="1">
    <citation type="submission" date="2019-05" db="EMBL/GenBank/DDBJ databases">
        <title>The metagenome of a microbial culture collection derived from dairy environment covers the genomic content of the human microbiome.</title>
        <authorList>
            <person name="Roder T."/>
            <person name="Wuthrich D."/>
            <person name="Sattari Z."/>
            <person name="Von Ah U."/>
            <person name="Bar C."/>
            <person name="Ronchi F."/>
            <person name="Macpherson A.J."/>
            <person name="Ganal-Vonarburg S.C."/>
            <person name="Bruggmann R."/>
            <person name="Vergeres G."/>
        </authorList>
    </citation>
    <scope>NUCLEOTIDE SEQUENCE [LARGE SCALE GENOMIC DNA]</scope>
    <source>
        <strain evidence="1 2">FAM 24227</strain>
    </source>
</reference>
<dbReference type="RefSeq" id="WP_138403582.1">
    <property type="nucleotide sequence ID" value="NZ_VBSP01000002.1"/>
</dbReference>
<name>A0A5R9EP95_9LACT</name>
<comment type="caution">
    <text evidence="1">The sequence shown here is derived from an EMBL/GenBank/DDBJ whole genome shotgun (WGS) entry which is preliminary data.</text>
</comment>
<sequence length="78" mass="8980">MKKQLNTKEQWFANTEEEANQIVEDARDEFGEEVIGHAIDLKSNKNGEYYLVKLNMKYNTAAGIMETQAEDTYTEGDE</sequence>